<comment type="caution">
    <text evidence="1">The sequence shown here is derived from an EMBL/GenBank/DDBJ whole genome shotgun (WGS) entry which is preliminary data.</text>
</comment>
<reference evidence="1 2" key="1">
    <citation type="journal article" date="2015" name="Genome Announc.">
        <title>Expanding the biotechnology potential of lactobacilli through comparative genomics of 213 strains and associated genera.</title>
        <authorList>
            <person name="Sun Z."/>
            <person name="Harris H.M."/>
            <person name="McCann A."/>
            <person name="Guo C."/>
            <person name="Argimon S."/>
            <person name="Zhang W."/>
            <person name="Yang X."/>
            <person name="Jeffery I.B."/>
            <person name="Cooney J.C."/>
            <person name="Kagawa T.F."/>
            <person name="Liu W."/>
            <person name="Song Y."/>
            <person name="Salvetti E."/>
            <person name="Wrobel A."/>
            <person name="Rasinkangas P."/>
            <person name="Parkhill J."/>
            <person name="Rea M.C."/>
            <person name="O'Sullivan O."/>
            <person name="Ritari J."/>
            <person name="Douillard F.P."/>
            <person name="Paul Ross R."/>
            <person name="Yang R."/>
            <person name="Briner A.E."/>
            <person name="Felis G.E."/>
            <person name="de Vos W.M."/>
            <person name="Barrangou R."/>
            <person name="Klaenhammer T.R."/>
            <person name="Caufield P.W."/>
            <person name="Cui Y."/>
            <person name="Zhang H."/>
            <person name="O'Toole P.W."/>
        </authorList>
    </citation>
    <scope>NUCLEOTIDE SEQUENCE [LARGE SCALE GENOMIC DNA]</scope>
    <source>
        <strain evidence="1 2">DSM 12744</strain>
    </source>
</reference>
<accession>A0A0R1MW68</accession>
<dbReference type="Proteomes" id="UP000051330">
    <property type="component" value="Unassembled WGS sequence"/>
</dbReference>
<proteinExistence type="predicted"/>
<evidence type="ECO:0008006" key="3">
    <source>
        <dbReference type="Google" id="ProtNLM"/>
    </source>
</evidence>
<dbReference type="InterPro" id="IPR012340">
    <property type="entry name" value="NA-bd_OB-fold"/>
</dbReference>
<name>A0A0R1MW68_9LACO</name>
<evidence type="ECO:0000313" key="2">
    <source>
        <dbReference type="Proteomes" id="UP000051330"/>
    </source>
</evidence>
<organism evidence="1 2">
    <name type="scientific">Schleiferilactobacillus perolens DSM 12744</name>
    <dbReference type="NCBI Taxonomy" id="1423792"/>
    <lineage>
        <taxon>Bacteria</taxon>
        <taxon>Bacillati</taxon>
        <taxon>Bacillota</taxon>
        <taxon>Bacilli</taxon>
        <taxon>Lactobacillales</taxon>
        <taxon>Lactobacillaceae</taxon>
        <taxon>Schleiferilactobacillus</taxon>
    </lineage>
</organism>
<sequence length="76" mass="8180">MRTHNYENKEGQKVYVTEIAADGFSFLESKAITESRRSGTPVGALASSMDNGAMLVDPLATNNGQAIDISDDDLPF</sequence>
<dbReference type="SUPFAM" id="SSF50249">
    <property type="entry name" value="Nucleic acid-binding proteins"/>
    <property type="match status" value="1"/>
</dbReference>
<dbReference type="PATRIC" id="fig|1423792.3.peg.3105"/>
<protein>
    <recommendedName>
        <fullName evidence="3">Single-stranded DNA-binding protein</fullName>
    </recommendedName>
</protein>
<gene>
    <name evidence="1" type="ORF">FD09_GL003022</name>
</gene>
<dbReference type="STRING" id="1423792.FD09_GL003022"/>
<dbReference type="AlphaFoldDB" id="A0A0R1MW68"/>
<dbReference type="EMBL" id="AZEC01000008">
    <property type="protein sequence ID" value="KRL12439.1"/>
    <property type="molecule type" value="Genomic_DNA"/>
</dbReference>
<evidence type="ECO:0000313" key="1">
    <source>
        <dbReference type="EMBL" id="KRL12439.1"/>
    </source>
</evidence>
<keyword evidence="2" id="KW-1185">Reference proteome</keyword>